<name>A0A9N9NCN9_9GLOM</name>
<dbReference type="InterPro" id="IPR029063">
    <property type="entry name" value="SAM-dependent_MTases_sf"/>
</dbReference>
<keyword evidence="3" id="KW-1185">Reference proteome</keyword>
<comment type="caution">
    <text evidence="2">The sequence shown here is derived from an EMBL/GenBank/DDBJ whole genome shotgun (WGS) entry which is preliminary data.</text>
</comment>
<feature type="non-terminal residue" evidence="2">
    <location>
        <position position="337"/>
    </location>
</feature>
<dbReference type="Proteomes" id="UP000789405">
    <property type="component" value="Unassembled WGS sequence"/>
</dbReference>
<organism evidence="2 3">
    <name type="scientific">Dentiscutata erythropus</name>
    <dbReference type="NCBI Taxonomy" id="1348616"/>
    <lineage>
        <taxon>Eukaryota</taxon>
        <taxon>Fungi</taxon>
        <taxon>Fungi incertae sedis</taxon>
        <taxon>Mucoromycota</taxon>
        <taxon>Glomeromycotina</taxon>
        <taxon>Glomeromycetes</taxon>
        <taxon>Diversisporales</taxon>
        <taxon>Gigasporaceae</taxon>
        <taxon>Dentiscutata</taxon>
    </lineage>
</organism>
<evidence type="ECO:0000259" key="1">
    <source>
        <dbReference type="Pfam" id="PF13649"/>
    </source>
</evidence>
<dbReference type="AlphaFoldDB" id="A0A9N9NCN9"/>
<dbReference type="PANTHER" id="PTHR43591">
    <property type="entry name" value="METHYLTRANSFERASE"/>
    <property type="match status" value="1"/>
</dbReference>
<dbReference type="EMBL" id="CAJVPY010010766">
    <property type="protein sequence ID" value="CAG8721550.1"/>
    <property type="molecule type" value="Genomic_DNA"/>
</dbReference>
<reference evidence="2" key="1">
    <citation type="submission" date="2021-06" db="EMBL/GenBank/DDBJ databases">
        <authorList>
            <person name="Kallberg Y."/>
            <person name="Tangrot J."/>
            <person name="Rosling A."/>
        </authorList>
    </citation>
    <scope>NUCLEOTIDE SEQUENCE</scope>
    <source>
        <strain evidence="2">MA453B</strain>
    </source>
</reference>
<gene>
    <name evidence="2" type="ORF">DERYTH_LOCUS14359</name>
</gene>
<dbReference type="Gene3D" id="3.40.50.150">
    <property type="entry name" value="Vaccinia Virus protein VP39"/>
    <property type="match status" value="1"/>
</dbReference>
<dbReference type="CDD" id="cd02440">
    <property type="entry name" value="AdoMet_MTases"/>
    <property type="match status" value="1"/>
</dbReference>
<sequence>MGCYISKPISKRKSFKSKSFKSKFAKRIFVTHNFSTDSISEKSDIKKEFAEMDEVSKLSSKPTAIRYIEEISKLNNESTTAIRTDEDLFPFPEKDYGGDRLALQHHLFKYMWQSNFSAPVDEKLKTGATVLDFGCGTVTWLIDLALQYPNSKFFGVDQPYLLRVSTPTTIPSNVTVQYYDILSGLPFEDETFDFVYMRFMAGEIPEKQTERIINEFMRVLKVGGYLEIMDIDTEGRNEGPITQDLVSSATERNPLMISKMKSLLYSNPRLTSLSLEEQYCPVGSWCGNIGEIALINWTLLLNQLKYYLIPFLGVSDNGYKKMINQFAGEVDIFQTHW</sequence>
<proteinExistence type="predicted"/>
<dbReference type="SUPFAM" id="SSF53335">
    <property type="entry name" value="S-adenosyl-L-methionine-dependent methyltransferases"/>
    <property type="match status" value="1"/>
</dbReference>
<dbReference type="OrthoDB" id="2013972at2759"/>
<protein>
    <submittedName>
        <fullName evidence="2">24250_t:CDS:1</fullName>
    </submittedName>
</protein>
<feature type="domain" description="Methyltransferase" evidence="1">
    <location>
        <begin position="130"/>
        <end position="224"/>
    </location>
</feature>
<accession>A0A9N9NCN9</accession>
<evidence type="ECO:0000313" key="3">
    <source>
        <dbReference type="Proteomes" id="UP000789405"/>
    </source>
</evidence>
<dbReference type="InterPro" id="IPR041698">
    <property type="entry name" value="Methyltransf_25"/>
</dbReference>
<dbReference type="Pfam" id="PF13649">
    <property type="entry name" value="Methyltransf_25"/>
    <property type="match status" value="1"/>
</dbReference>
<evidence type="ECO:0000313" key="2">
    <source>
        <dbReference type="EMBL" id="CAG8721550.1"/>
    </source>
</evidence>